<proteinExistence type="predicted"/>
<dbReference type="PANTHER" id="PTHR36973">
    <property type="entry name" value="SLL1456 PROTEIN-RELATED"/>
    <property type="match status" value="1"/>
</dbReference>
<feature type="domain" description="Methyltransferase FkbM" evidence="1">
    <location>
        <begin position="47"/>
        <end position="190"/>
    </location>
</feature>
<dbReference type="InterPro" id="IPR006342">
    <property type="entry name" value="FkbM_mtfrase"/>
</dbReference>
<name>A0A6C0DVI7_9ZZZZ</name>
<evidence type="ECO:0000313" key="2">
    <source>
        <dbReference type="EMBL" id="QHT20029.1"/>
    </source>
</evidence>
<dbReference type="PANTHER" id="PTHR36973:SF4">
    <property type="entry name" value="NODULATION PROTEIN"/>
    <property type="match status" value="1"/>
</dbReference>
<dbReference type="InterPro" id="IPR029063">
    <property type="entry name" value="SAM-dependent_MTases_sf"/>
</dbReference>
<dbReference type="SUPFAM" id="SSF53335">
    <property type="entry name" value="S-adenosyl-L-methionine-dependent methyltransferases"/>
    <property type="match status" value="1"/>
</dbReference>
<organism evidence="2">
    <name type="scientific">viral metagenome</name>
    <dbReference type="NCBI Taxonomy" id="1070528"/>
    <lineage>
        <taxon>unclassified sequences</taxon>
        <taxon>metagenomes</taxon>
        <taxon>organismal metagenomes</taxon>
    </lineage>
</organism>
<accession>A0A6C0DVI7</accession>
<dbReference type="EMBL" id="MN739677">
    <property type="protein sequence ID" value="QHT20029.1"/>
    <property type="molecule type" value="Genomic_DNA"/>
</dbReference>
<protein>
    <recommendedName>
        <fullName evidence="1">Methyltransferase FkbM domain-containing protein</fullName>
    </recommendedName>
</protein>
<dbReference type="Pfam" id="PF05050">
    <property type="entry name" value="Methyltransf_21"/>
    <property type="match status" value="1"/>
</dbReference>
<dbReference type="GO" id="GO:0008171">
    <property type="term" value="F:O-methyltransferase activity"/>
    <property type="evidence" value="ECO:0007669"/>
    <property type="project" value="TreeGrafter"/>
</dbReference>
<sequence>MLITEDEVRNMLQKHNIFINGVLHIGAHECEELGLYENLGINKYNVVWIDGNKEKVQLAVNRGIPNVYYGVISDENDKDVEFKITNNGQSSSILDFGSHSVHHPHIHFVETQIHKTSTIDSFYEKNNLDMRRYDFWNFDIQGAELMALRGAGKAIEYAKALYLEVNTEEVYKGGCLISEIDEYLSAYRFKRVLTKMTEYGWGDALYVKIT</sequence>
<dbReference type="Gene3D" id="3.40.50.150">
    <property type="entry name" value="Vaccinia Virus protein VP39"/>
    <property type="match status" value="1"/>
</dbReference>
<dbReference type="AlphaFoldDB" id="A0A6C0DVI7"/>
<reference evidence="2" key="1">
    <citation type="journal article" date="2020" name="Nature">
        <title>Giant virus diversity and host interactions through global metagenomics.</title>
        <authorList>
            <person name="Schulz F."/>
            <person name="Roux S."/>
            <person name="Paez-Espino D."/>
            <person name="Jungbluth S."/>
            <person name="Walsh D.A."/>
            <person name="Denef V.J."/>
            <person name="McMahon K.D."/>
            <person name="Konstantinidis K.T."/>
            <person name="Eloe-Fadrosh E.A."/>
            <person name="Kyrpides N.C."/>
            <person name="Woyke T."/>
        </authorList>
    </citation>
    <scope>NUCLEOTIDE SEQUENCE</scope>
    <source>
        <strain evidence="2">GVMAG-M-3300023174-60</strain>
    </source>
</reference>
<evidence type="ECO:0000259" key="1">
    <source>
        <dbReference type="Pfam" id="PF05050"/>
    </source>
</evidence>
<dbReference type="InterPro" id="IPR053188">
    <property type="entry name" value="FkbM_Methyltransferase"/>
</dbReference>